<name>A0A939JL95_9ACTN</name>
<keyword evidence="6" id="KW-0472">Membrane</keyword>
<evidence type="ECO:0000256" key="4">
    <source>
        <dbReference type="ARBA" id="ARBA00022679"/>
    </source>
</evidence>
<evidence type="ECO:0000256" key="6">
    <source>
        <dbReference type="ARBA" id="ARBA00023136"/>
    </source>
</evidence>
<gene>
    <name evidence="7" type="ORF">J0695_27415</name>
</gene>
<sequence>MTDHTLAVLDDPGRIAPEDRKDFFRRASGHYRAHVPEGYDPPPHHRPLAAGSFAAHQLLGAAADRRSRAGSAVVTYKKRIRARVMRTAYRADLRTSRLDPGLAVFGAYWNRGVSCNPAAIAAKARELMPGIRPVWAVSSRHADRVPPGTEYVIEGSRAYWRAMARATYLINNSSFPGGFTKRPGQLYLQTHHGTPLKTMGLDQRRYPACADGTDFAKILAHTDQWDFSLSSNPHSTEVWDRVYPSPSYAHLNLGYPRNDVYFTTTPTEITALRASLGLAPGQTALLYAPTHRDYEKGFVPRLDLERVSRELPDDYVLLVRAHYFYGSPAGVTGARVIDVSSHPSTEELALASDALITDYSSLMFDYACLDRPIITYAPDWPAYRASRGTYFDLLSGEPGETPGAIATTEDGLIGLLRSASWDTDATAKLREAFRARFCPYDDGGAAERVVRRFFMTS</sequence>
<dbReference type="InterPro" id="IPR007554">
    <property type="entry name" value="Glycerophosphate_synth"/>
</dbReference>
<dbReference type="InterPro" id="IPR051612">
    <property type="entry name" value="Teichoic_Acid_Biosynth"/>
</dbReference>
<dbReference type="AlphaFoldDB" id="A0A939JL95"/>
<dbReference type="GO" id="GO:0005886">
    <property type="term" value="C:plasma membrane"/>
    <property type="evidence" value="ECO:0007669"/>
    <property type="project" value="UniProtKB-SubCell"/>
</dbReference>
<dbReference type="InterPro" id="IPR043148">
    <property type="entry name" value="TagF_C"/>
</dbReference>
<dbReference type="PANTHER" id="PTHR37316">
    <property type="entry name" value="TEICHOIC ACID GLYCEROL-PHOSPHATE PRIMASE"/>
    <property type="match status" value="1"/>
</dbReference>
<dbReference type="Proteomes" id="UP000664167">
    <property type="component" value="Unassembled WGS sequence"/>
</dbReference>
<keyword evidence="5" id="KW-0777">Teichoic acid biosynthesis</keyword>
<evidence type="ECO:0000256" key="2">
    <source>
        <dbReference type="ARBA" id="ARBA00010488"/>
    </source>
</evidence>
<dbReference type="SUPFAM" id="SSF53756">
    <property type="entry name" value="UDP-Glycosyltransferase/glycogen phosphorylase"/>
    <property type="match status" value="1"/>
</dbReference>
<evidence type="ECO:0000313" key="7">
    <source>
        <dbReference type="EMBL" id="MBO0515494.1"/>
    </source>
</evidence>
<dbReference type="PANTHER" id="PTHR37316:SF3">
    <property type="entry name" value="TEICHOIC ACID GLYCEROL-PHOSPHATE TRANSFERASE"/>
    <property type="match status" value="1"/>
</dbReference>
<comment type="caution">
    <text evidence="7">The sequence shown here is derived from an EMBL/GenBank/DDBJ whole genome shotgun (WGS) entry which is preliminary data.</text>
</comment>
<dbReference type="Gene3D" id="3.40.50.11820">
    <property type="match status" value="1"/>
</dbReference>
<comment type="similarity">
    <text evidence="2">Belongs to the CDP-glycerol glycerophosphotransferase family.</text>
</comment>
<keyword evidence="8" id="KW-1185">Reference proteome</keyword>
<dbReference type="GO" id="GO:0047355">
    <property type="term" value="F:CDP-glycerol glycerophosphotransferase activity"/>
    <property type="evidence" value="ECO:0007669"/>
    <property type="project" value="InterPro"/>
</dbReference>
<organism evidence="7 8">
    <name type="scientific">Streptomyces beijiangensis</name>
    <dbReference type="NCBI Taxonomy" id="163361"/>
    <lineage>
        <taxon>Bacteria</taxon>
        <taxon>Bacillati</taxon>
        <taxon>Actinomycetota</taxon>
        <taxon>Actinomycetes</taxon>
        <taxon>Kitasatosporales</taxon>
        <taxon>Streptomycetaceae</taxon>
        <taxon>Streptomyces</taxon>
    </lineage>
</organism>
<evidence type="ECO:0000256" key="3">
    <source>
        <dbReference type="ARBA" id="ARBA00022475"/>
    </source>
</evidence>
<dbReference type="Pfam" id="PF04464">
    <property type="entry name" value="Glyphos_transf"/>
    <property type="match status" value="1"/>
</dbReference>
<dbReference type="GO" id="GO:0019350">
    <property type="term" value="P:teichoic acid biosynthetic process"/>
    <property type="evidence" value="ECO:0007669"/>
    <property type="project" value="UniProtKB-KW"/>
</dbReference>
<proteinExistence type="inferred from homology"/>
<accession>A0A939JL95</accession>
<evidence type="ECO:0000313" key="8">
    <source>
        <dbReference type="Proteomes" id="UP000664167"/>
    </source>
</evidence>
<comment type="subcellular location">
    <subcellularLocation>
        <location evidence="1">Cell membrane</location>
        <topology evidence="1">Peripheral membrane protein</topology>
    </subcellularLocation>
</comment>
<reference evidence="7" key="1">
    <citation type="submission" date="2021-03" db="EMBL/GenBank/DDBJ databases">
        <title>Streptomyces poriferae sp. nov., a novel marine sponge-derived Actinobacteria species with anti-MRSA activity.</title>
        <authorList>
            <person name="Sandoval-Powers M."/>
            <person name="Kralova S."/>
            <person name="Nguyen G.-S."/>
            <person name="Fawwal D."/>
            <person name="Degnes K."/>
            <person name="Klinkenberg G."/>
            <person name="Sletta H."/>
            <person name="Wentzel A."/>
            <person name="Liles M.R."/>
        </authorList>
    </citation>
    <scope>NUCLEOTIDE SEQUENCE</scope>
    <source>
        <strain evidence="7">DSM 41794</strain>
    </source>
</reference>
<protein>
    <submittedName>
        <fullName evidence="7">CDP-glycerol glycerophosphotransferase family protein</fullName>
    </submittedName>
</protein>
<dbReference type="Gene3D" id="3.40.50.12580">
    <property type="match status" value="1"/>
</dbReference>
<dbReference type="InterPro" id="IPR043149">
    <property type="entry name" value="TagF_N"/>
</dbReference>
<evidence type="ECO:0000256" key="5">
    <source>
        <dbReference type="ARBA" id="ARBA00022944"/>
    </source>
</evidence>
<dbReference type="EMBL" id="JAFLRJ010000292">
    <property type="protein sequence ID" value="MBO0515494.1"/>
    <property type="molecule type" value="Genomic_DNA"/>
</dbReference>
<keyword evidence="4" id="KW-0808">Transferase</keyword>
<keyword evidence="3" id="KW-1003">Cell membrane</keyword>
<evidence type="ECO:0000256" key="1">
    <source>
        <dbReference type="ARBA" id="ARBA00004202"/>
    </source>
</evidence>